<dbReference type="InterPro" id="IPR017871">
    <property type="entry name" value="ABC_transporter-like_CS"/>
</dbReference>
<evidence type="ECO:0000259" key="15">
    <source>
        <dbReference type="PROSITE" id="PS50893"/>
    </source>
</evidence>
<feature type="transmembrane region" description="Helical" evidence="14">
    <location>
        <begin position="65"/>
        <end position="84"/>
    </location>
</feature>
<dbReference type="InterPro" id="IPR003593">
    <property type="entry name" value="AAA+_ATPase"/>
</dbReference>
<keyword evidence="10 14" id="KW-1133">Transmembrane helix</keyword>
<organism evidence="16 17">
    <name type="scientific">Spodoptera exigua</name>
    <name type="common">Beet armyworm</name>
    <name type="synonym">Noctua fulgens</name>
    <dbReference type="NCBI Taxonomy" id="7107"/>
    <lineage>
        <taxon>Eukaryota</taxon>
        <taxon>Metazoa</taxon>
        <taxon>Ecdysozoa</taxon>
        <taxon>Arthropoda</taxon>
        <taxon>Hexapoda</taxon>
        <taxon>Insecta</taxon>
        <taxon>Pterygota</taxon>
        <taxon>Neoptera</taxon>
        <taxon>Endopterygota</taxon>
        <taxon>Lepidoptera</taxon>
        <taxon>Glossata</taxon>
        <taxon>Ditrysia</taxon>
        <taxon>Noctuoidea</taxon>
        <taxon>Noctuidae</taxon>
        <taxon>Amphipyrinae</taxon>
        <taxon>Spodoptera</taxon>
    </lineage>
</organism>
<evidence type="ECO:0000256" key="12">
    <source>
        <dbReference type="ARBA" id="ARBA00023180"/>
    </source>
</evidence>
<evidence type="ECO:0000313" key="17">
    <source>
        <dbReference type="Proteomes" id="UP000814243"/>
    </source>
</evidence>
<accession>A0A922MZH4</accession>
<keyword evidence="11 14" id="KW-0472">Membrane</keyword>
<dbReference type="Proteomes" id="UP000814243">
    <property type="component" value="Unassembled WGS sequence"/>
</dbReference>
<evidence type="ECO:0000256" key="3">
    <source>
        <dbReference type="ARBA" id="ARBA00012191"/>
    </source>
</evidence>
<keyword evidence="8" id="KW-0067">ATP-binding</keyword>
<protein>
    <recommendedName>
        <fullName evidence="3">ABC-type xenobiotic transporter</fullName>
        <ecNumber evidence="3">7.6.2.2</ecNumber>
    </recommendedName>
</protein>
<dbReference type="GO" id="GO:0017085">
    <property type="term" value="P:response to insecticide"/>
    <property type="evidence" value="ECO:0007669"/>
    <property type="project" value="UniProtKB-ARBA"/>
</dbReference>
<evidence type="ECO:0000256" key="14">
    <source>
        <dbReference type="SAM" id="Phobius"/>
    </source>
</evidence>
<evidence type="ECO:0000256" key="1">
    <source>
        <dbReference type="ARBA" id="ARBA00004141"/>
    </source>
</evidence>
<dbReference type="GO" id="GO:0016020">
    <property type="term" value="C:membrane"/>
    <property type="evidence" value="ECO:0007669"/>
    <property type="project" value="UniProtKB-SubCell"/>
</dbReference>
<dbReference type="InterPro" id="IPR036640">
    <property type="entry name" value="ABC1_TM_sf"/>
</dbReference>
<dbReference type="GO" id="GO:0005524">
    <property type="term" value="F:ATP binding"/>
    <property type="evidence" value="ECO:0007669"/>
    <property type="project" value="UniProtKB-KW"/>
</dbReference>
<dbReference type="PROSITE" id="PS50893">
    <property type="entry name" value="ABC_TRANSPORTER_2"/>
    <property type="match status" value="1"/>
</dbReference>
<evidence type="ECO:0000256" key="13">
    <source>
        <dbReference type="ARBA" id="ARBA00034018"/>
    </source>
</evidence>
<keyword evidence="9" id="KW-1278">Translocase</keyword>
<proteinExistence type="inferred from homology"/>
<dbReference type="EMBL" id="JACEFF010000010">
    <property type="protein sequence ID" value="KAH9645833.1"/>
    <property type="molecule type" value="Genomic_DNA"/>
</dbReference>
<evidence type="ECO:0000313" key="16">
    <source>
        <dbReference type="EMBL" id="KAH9645833.1"/>
    </source>
</evidence>
<feature type="transmembrane region" description="Helical" evidence="14">
    <location>
        <begin position="26"/>
        <end position="45"/>
    </location>
</feature>
<dbReference type="Gene3D" id="3.40.50.300">
    <property type="entry name" value="P-loop containing nucleotide triphosphate hydrolases"/>
    <property type="match status" value="1"/>
</dbReference>
<comment type="subcellular location">
    <subcellularLocation>
        <location evidence="1">Membrane</location>
        <topology evidence="1">Multi-pass membrane protein</topology>
    </subcellularLocation>
</comment>
<dbReference type="PANTHER" id="PTHR24221">
    <property type="entry name" value="ATP-BINDING CASSETTE SUB-FAMILY B"/>
    <property type="match status" value="1"/>
</dbReference>
<dbReference type="EC" id="7.6.2.2" evidence="3"/>
<reference evidence="16" key="1">
    <citation type="journal article" date="2021" name="G3 (Bethesda)">
        <title>Genome and transcriptome analysis of the beet armyworm Spodoptera exigua reveals targets for pest control. .</title>
        <authorList>
            <person name="Simon S."/>
            <person name="Breeschoten T."/>
            <person name="Jansen H.J."/>
            <person name="Dirks R.P."/>
            <person name="Schranz M.E."/>
            <person name="Ros V.I.D."/>
        </authorList>
    </citation>
    <scope>NUCLEOTIDE SEQUENCE</scope>
    <source>
        <strain evidence="16">TB_SE_WUR_2020</strain>
    </source>
</reference>
<evidence type="ECO:0000256" key="7">
    <source>
        <dbReference type="ARBA" id="ARBA00022741"/>
    </source>
</evidence>
<sequence>MLARYEEALNVGARAVVGARSVRGPVYGACVCAPTLGYAVSLAYAGRLIAREDLPYQHAILVSEALIYGAWMLAAALSFAPSFAGARRAGARTLAAAALTPAVRTAHTARDLTRWDVEGEVSFSDVSFSYPTRAQSRVLRGLSLRVPARRTTALVGHSGCGKSTLLHLLMRSYDPEGGTITIDDKDIKRDLTLRQLRSQLGLVQQEPALFSRTIKENIAYGDISHDASMDDIIEAAKQANVHNFIMGLPQGYETVLGGGSGASLSGGQKQRLGIARALLRRPRILLLDEPTSALDASSEKTVQAALDAAAAERTTIIIAHRLATVRNAHLICVVDKGKHSILLLRLLELCFDYKIQVSFLPTIMFPRSVSGVVAESGTHEELVKRRGLYWQLLQQQAGDAAT</sequence>
<dbReference type="FunFam" id="3.40.50.300:FF:000479">
    <property type="entry name" value="Multidrug resistance protein 1A"/>
    <property type="match status" value="1"/>
</dbReference>
<evidence type="ECO:0000256" key="5">
    <source>
        <dbReference type="ARBA" id="ARBA00022692"/>
    </source>
</evidence>
<keyword evidence="5 14" id="KW-0812">Transmembrane</keyword>
<dbReference type="GO" id="GO:0097254">
    <property type="term" value="P:renal tubular secretion"/>
    <property type="evidence" value="ECO:0007669"/>
    <property type="project" value="UniProtKB-ARBA"/>
</dbReference>
<dbReference type="AlphaFoldDB" id="A0A922MZH4"/>
<evidence type="ECO:0000256" key="6">
    <source>
        <dbReference type="ARBA" id="ARBA00022737"/>
    </source>
</evidence>
<comment type="catalytic activity">
    <reaction evidence="13">
        <text>ATP + H2O + xenobioticSide 1 = ADP + phosphate + xenobioticSide 2.</text>
        <dbReference type="EC" id="7.6.2.2"/>
    </reaction>
</comment>
<dbReference type="GO" id="GO:0008559">
    <property type="term" value="F:ABC-type xenobiotic transporter activity"/>
    <property type="evidence" value="ECO:0007669"/>
    <property type="project" value="UniProtKB-EC"/>
</dbReference>
<gene>
    <name evidence="16" type="ORF">HF086_015193</name>
</gene>
<evidence type="ECO:0000256" key="11">
    <source>
        <dbReference type="ARBA" id="ARBA00023136"/>
    </source>
</evidence>
<dbReference type="PROSITE" id="PS00211">
    <property type="entry name" value="ABC_TRANSPORTER_1"/>
    <property type="match status" value="1"/>
</dbReference>
<evidence type="ECO:0000256" key="2">
    <source>
        <dbReference type="ARBA" id="ARBA00007577"/>
    </source>
</evidence>
<name>A0A922MZH4_SPOEX</name>
<evidence type="ECO:0000256" key="10">
    <source>
        <dbReference type="ARBA" id="ARBA00022989"/>
    </source>
</evidence>
<dbReference type="SUPFAM" id="SSF52540">
    <property type="entry name" value="P-loop containing nucleoside triphosphate hydrolases"/>
    <property type="match status" value="1"/>
</dbReference>
<keyword evidence="12" id="KW-0325">Glycoprotein</keyword>
<evidence type="ECO:0000256" key="4">
    <source>
        <dbReference type="ARBA" id="ARBA00022448"/>
    </source>
</evidence>
<keyword evidence="4" id="KW-0813">Transport</keyword>
<dbReference type="InterPro" id="IPR003439">
    <property type="entry name" value="ABC_transporter-like_ATP-bd"/>
</dbReference>
<keyword evidence="7" id="KW-0547">Nucleotide-binding</keyword>
<evidence type="ECO:0000256" key="9">
    <source>
        <dbReference type="ARBA" id="ARBA00022967"/>
    </source>
</evidence>
<dbReference type="SMART" id="SM00382">
    <property type="entry name" value="AAA"/>
    <property type="match status" value="1"/>
</dbReference>
<feature type="domain" description="ABC transporter" evidence="15">
    <location>
        <begin position="121"/>
        <end position="395"/>
    </location>
</feature>
<dbReference type="GO" id="GO:0016887">
    <property type="term" value="F:ATP hydrolysis activity"/>
    <property type="evidence" value="ECO:0007669"/>
    <property type="project" value="InterPro"/>
</dbReference>
<comment type="caution">
    <text evidence="16">The sequence shown here is derived from an EMBL/GenBank/DDBJ whole genome shotgun (WGS) entry which is preliminary data.</text>
</comment>
<dbReference type="Gene3D" id="1.20.1560.10">
    <property type="entry name" value="ABC transporter type 1, transmembrane domain"/>
    <property type="match status" value="2"/>
</dbReference>
<comment type="similarity">
    <text evidence="2">Belongs to the ABC transporter superfamily. ABCB family. Multidrug resistance exporter (TC 3.A.1.201) subfamily.</text>
</comment>
<dbReference type="Pfam" id="PF00005">
    <property type="entry name" value="ABC_tran"/>
    <property type="match status" value="1"/>
</dbReference>
<dbReference type="PANTHER" id="PTHR24221:SF645">
    <property type="entry name" value="LP14331P"/>
    <property type="match status" value="1"/>
</dbReference>
<keyword evidence="6" id="KW-0677">Repeat</keyword>
<dbReference type="InterPro" id="IPR039421">
    <property type="entry name" value="Type_1_exporter"/>
</dbReference>
<dbReference type="InterPro" id="IPR027417">
    <property type="entry name" value="P-loop_NTPase"/>
</dbReference>
<evidence type="ECO:0000256" key="8">
    <source>
        <dbReference type="ARBA" id="ARBA00022840"/>
    </source>
</evidence>